<accession>A0A9X3I0B4</accession>
<feature type="compositionally biased region" description="Basic and acidic residues" evidence="1">
    <location>
        <begin position="52"/>
        <end position="65"/>
    </location>
</feature>
<protein>
    <submittedName>
        <fullName evidence="2">Uncharacterized protein</fullName>
    </submittedName>
</protein>
<dbReference type="EMBL" id="JAPJDA010000002">
    <property type="protein sequence ID" value="MCX2836752.1"/>
    <property type="molecule type" value="Genomic_DNA"/>
</dbReference>
<feature type="region of interest" description="Disordered" evidence="1">
    <location>
        <begin position="52"/>
        <end position="72"/>
    </location>
</feature>
<reference evidence="2" key="1">
    <citation type="submission" date="2022-11" db="EMBL/GenBank/DDBJ databases">
        <title>Salinimicrobium profundisediminis sp. nov., isolated from deep-sea sediment of the Mariana Trench.</title>
        <authorList>
            <person name="Fu H."/>
        </authorList>
    </citation>
    <scope>NUCLEOTIDE SEQUENCE</scope>
    <source>
        <strain evidence="2">MT39</strain>
    </source>
</reference>
<name>A0A9X3I0B4_9FLAO</name>
<organism evidence="2 3">
    <name type="scientific">Salinimicrobium profundisediminis</name>
    <dbReference type="NCBI Taxonomy" id="2994553"/>
    <lineage>
        <taxon>Bacteria</taxon>
        <taxon>Pseudomonadati</taxon>
        <taxon>Bacteroidota</taxon>
        <taxon>Flavobacteriia</taxon>
        <taxon>Flavobacteriales</taxon>
        <taxon>Flavobacteriaceae</taxon>
        <taxon>Salinimicrobium</taxon>
    </lineage>
</organism>
<evidence type="ECO:0000313" key="2">
    <source>
        <dbReference type="EMBL" id="MCX2836752.1"/>
    </source>
</evidence>
<keyword evidence="3" id="KW-1185">Reference proteome</keyword>
<evidence type="ECO:0000256" key="1">
    <source>
        <dbReference type="SAM" id="MobiDB-lite"/>
    </source>
</evidence>
<dbReference type="RefSeq" id="WP_266067933.1">
    <property type="nucleotide sequence ID" value="NZ_JAPJDA010000002.1"/>
</dbReference>
<evidence type="ECO:0000313" key="3">
    <source>
        <dbReference type="Proteomes" id="UP001148482"/>
    </source>
</evidence>
<dbReference type="AlphaFoldDB" id="A0A9X3I0B4"/>
<comment type="caution">
    <text evidence="2">The sequence shown here is derived from an EMBL/GenBank/DDBJ whole genome shotgun (WGS) entry which is preliminary data.</text>
</comment>
<gene>
    <name evidence="2" type="ORF">OQ279_01195</name>
</gene>
<sequence length="83" mass="9868">MEAIELRRRLVDYINKADETVLKEVQALVENYENDSIVAYTVKGKPLNREEFQKENSEAEAEYKKGNFSTQDQLEEEVRNWRK</sequence>
<proteinExistence type="predicted"/>
<dbReference type="Proteomes" id="UP001148482">
    <property type="component" value="Unassembled WGS sequence"/>
</dbReference>